<evidence type="ECO:0000313" key="3">
    <source>
        <dbReference type="EMBL" id="MEC1177983.1"/>
    </source>
</evidence>
<dbReference type="PANTHER" id="PTHR40841">
    <property type="entry name" value="SIDEROPHORE TRIACETYLFUSARININE C ESTERASE"/>
    <property type="match status" value="1"/>
</dbReference>
<dbReference type="SUPFAM" id="SSF53474">
    <property type="entry name" value="alpha/beta-Hydrolases"/>
    <property type="match status" value="1"/>
</dbReference>
<accession>A0AAW9NUP6</accession>
<sequence>MSFDITSAYTDYTYNINVYVPEVDMPEGGFSVVYVLDGSSYFQFVKEIVRLQSINAAKTEVFPSIIVGVGHGEDMRMRRFYDFTAPAESYVYPEKYRGAFDGQHGGAENFSRFLEEELKPIIQADYPVNTNKQVLFGHSLGGYFALWQLFNASASYHKYIAISPSIWWNNHELFQYADTFLDAYSELNATLFVGVGGLEEFMVDDAQKMAQQLGKAMGTTFYVAPDENHGSVVPTIMSRAFRFVNN</sequence>
<dbReference type="Proteomes" id="UP001344888">
    <property type="component" value="Unassembled WGS sequence"/>
</dbReference>
<dbReference type="RefSeq" id="WP_326122496.1">
    <property type="nucleotide sequence ID" value="NZ_JARSFG010000007.1"/>
</dbReference>
<dbReference type="Gene3D" id="3.40.50.1820">
    <property type="entry name" value="alpha/beta hydrolase"/>
    <property type="match status" value="1"/>
</dbReference>
<dbReference type="InterPro" id="IPR029058">
    <property type="entry name" value="AB_hydrolase_fold"/>
</dbReference>
<reference evidence="3 4" key="1">
    <citation type="submission" date="2023-03" db="EMBL/GenBank/DDBJ databases">
        <title>Bacillus Genome Sequencing.</title>
        <authorList>
            <person name="Dunlap C."/>
        </authorList>
    </citation>
    <scope>NUCLEOTIDE SEQUENCE [LARGE SCALE GENOMIC DNA]</scope>
    <source>
        <strain evidence="3 4">B-59205</strain>
    </source>
</reference>
<evidence type="ECO:0000256" key="1">
    <source>
        <dbReference type="ARBA" id="ARBA00005622"/>
    </source>
</evidence>
<dbReference type="InterPro" id="IPR052558">
    <property type="entry name" value="Siderophore_Hydrolase_D"/>
</dbReference>
<gene>
    <name evidence="3" type="ORF">P9B03_05755</name>
</gene>
<dbReference type="PANTHER" id="PTHR40841:SF2">
    <property type="entry name" value="SIDEROPHORE-DEGRADING ESTERASE (EUROFUNG)"/>
    <property type="match status" value="1"/>
</dbReference>
<proteinExistence type="inferred from homology"/>
<dbReference type="Pfam" id="PF00756">
    <property type="entry name" value="Esterase"/>
    <property type="match status" value="1"/>
</dbReference>
<evidence type="ECO:0000313" key="4">
    <source>
        <dbReference type="Proteomes" id="UP001344888"/>
    </source>
</evidence>
<dbReference type="GO" id="GO:0016788">
    <property type="term" value="F:hydrolase activity, acting on ester bonds"/>
    <property type="evidence" value="ECO:0007669"/>
    <property type="project" value="TreeGrafter"/>
</dbReference>
<name>A0AAW9NUP6_9BACL</name>
<protein>
    <submittedName>
        <fullName evidence="3">Alpha/beta hydrolase-fold protein</fullName>
    </submittedName>
</protein>
<evidence type="ECO:0000256" key="2">
    <source>
        <dbReference type="ARBA" id="ARBA00022801"/>
    </source>
</evidence>
<keyword evidence="2 3" id="KW-0378">Hydrolase</keyword>
<comment type="similarity">
    <text evidence="1">Belongs to the esterase D family.</text>
</comment>
<keyword evidence="4" id="KW-1185">Reference proteome</keyword>
<dbReference type="EMBL" id="JARSFG010000007">
    <property type="protein sequence ID" value="MEC1177983.1"/>
    <property type="molecule type" value="Genomic_DNA"/>
</dbReference>
<organism evidence="3 4">
    <name type="scientific">Metasolibacillus meyeri</name>
    <dbReference type="NCBI Taxonomy" id="1071052"/>
    <lineage>
        <taxon>Bacteria</taxon>
        <taxon>Bacillati</taxon>
        <taxon>Bacillota</taxon>
        <taxon>Bacilli</taxon>
        <taxon>Bacillales</taxon>
        <taxon>Caryophanaceae</taxon>
        <taxon>Metasolibacillus</taxon>
    </lineage>
</organism>
<comment type="caution">
    <text evidence="3">The sequence shown here is derived from an EMBL/GenBank/DDBJ whole genome shotgun (WGS) entry which is preliminary data.</text>
</comment>
<dbReference type="InterPro" id="IPR000801">
    <property type="entry name" value="Esterase-like"/>
</dbReference>
<dbReference type="AlphaFoldDB" id="A0AAW9NUP6"/>